<protein>
    <submittedName>
        <fullName evidence="2">Uncharacterized protein</fullName>
    </submittedName>
</protein>
<feature type="region of interest" description="Disordered" evidence="1">
    <location>
        <begin position="1"/>
        <end position="33"/>
    </location>
</feature>
<evidence type="ECO:0000313" key="2">
    <source>
        <dbReference type="EMBL" id="MPC61968.1"/>
    </source>
</evidence>
<dbReference type="EMBL" id="VSRR010019160">
    <property type="protein sequence ID" value="MPC61968.1"/>
    <property type="molecule type" value="Genomic_DNA"/>
</dbReference>
<keyword evidence="3" id="KW-1185">Reference proteome</keyword>
<evidence type="ECO:0000256" key="1">
    <source>
        <dbReference type="SAM" id="MobiDB-lite"/>
    </source>
</evidence>
<feature type="compositionally biased region" description="Polar residues" evidence="1">
    <location>
        <begin position="14"/>
        <end position="25"/>
    </location>
</feature>
<dbReference type="AlphaFoldDB" id="A0A5B7GYK9"/>
<comment type="caution">
    <text evidence="2">The sequence shown here is derived from an EMBL/GenBank/DDBJ whole genome shotgun (WGS) entry which is preliminary data.</text>
</comment>
<reference evidence="2 3" key="1">
    <citation type="submission" date="2019-05" db="EMBL/GenBank/DDBJ databases">
        <title>Another draft genome of Portunus trituberculatus and its Hox gene families provides insights of decapod evolution.</title>
        <authorList>
            <person name="Jeong J.-H."/>
            <person name="Song I."/>
            <person name="Kim S."/>
            <person name="Choi T."/>
            <person name="Kim D."/>
            <person name="Ryu S."/>
            <person name="Kim W."/>
        </authorList>
    </citation>
    <scope>NUCLEOTIDE SEQUENCE [LARGE SCALE GENOMIC DNA]</scope>
    <source>
        <tissue evidence="2">Muscle</tissue>
    </source>
</reference>
<name>A0A5B7GYK9_PORTR</name>
<proteinExistence type="predicted"/>
<evidence type="ECO:0000313" key="3">
    <source>
        <dbReference type="Proteomes" id="UP000324222"/>
    </source>
</evidence>
<organism evidence="2 3">
    <name type="scientific">Portunus trituberculatus</name>
    <name type="common">Swimming crab</name>
    <name type="synonym">Neptunus trituberculatus</name>
    <dbReference type="NCBI Taxonomy" id="210409"/>
    <lineage>
        <taxon>Eukaryota</taxon>
        <taxon>Metazoa</taxon>
        <taxon>Ecdysozoa</taxon>
        <taxon>Arthropoda</taxon>
        <taxon>Crustacea</taxon>
        <taxon>Multicrustacea</taxon>
        <taxon>Malacostraca</taxon>
        <taxon>Eumalacostraca</taxon>
        <taxon>Eucarida</taxon>
        <taxon>Decapoda</taxon>
        <taxon>Pleocyemata</taxon>
        <taxon>Brachyura</taxon>
        <taxon>Eubrachyura</taxon>
        <taxon>Portunoidea</taxon>
        <taxon>Portunidae</taxon>
        <taxon>Portuninae</taxon>
        <taxon>Portunus</taxon>
    </lineage>
</organism>
<sequence>MTLKLVQSERGCGTKQQTSRDNTASGHDGSQGENLVLDPVDYLKVVHGKNGLRLPAGHCHYVSHCLVCGPQ</sequence>
<accession>A0A5B7GYK9</accession>
<dbReference type="Proteomes" id="UP000324222">
    <property type="component" value="Unassembled WGS sequence"/>
</dbReference>
<gene>
    <name evidence="2" type="ORF">E2C01_056047</name>
</gene>